<dbReference type="SUPFAM" id="SSF160379">
    <property type="entry name" value="SP0830-like"/>
    <property type="match status" value="1"/>
</dbReference>
<sequence length="173" mass="18812">MTMNTTWIALLRGINVGGGNKLPMADLRAICEGIGWQNIRTYIASGNVVFEADGAAEALASKLHQNLPLDVPVLVLSAHDLANRLAHCPFPNGAGNTVHGFFCLDAPDVDEDVIAQFATTEKVIVQGHTVWLYAPDGFGRSKLAENFHRVVTSTTYTARNFNTIRKLVEMSCD</sequence>
<protein>
    <submittedName>
        <fullName evidence="1">Uncharacterized conserved protein, DUF1697 family</fullName>
    </submittedName>
</protein>
<name>A0A1M5LPW6_9RHOB</name>
<reference evidence="1 2" key="1">
    <citation type="submission" date="2016-11" db="EMBL/GenBank/DDBJ databases">
        <authorList>
            <person name="Jaros S."/>
            <person name="Januszkiewicz K."/>
            <person name="Wedrychowicz H."/>
        </authorList>
    </citation>
    <scope>NUCLEOTIDE SEQUENCE [LARGE SCALE GENOMIC DNA]</scope>
    <source>
        <strain evidence="1 2">DSM 28715</strain>
    </source>
</reference>
<dbReference type="EMBL" id="FQXB01000001">
    <property type="protein sequence ID" value="SHG66996.1"/>
    <property type="molecule type" value="Genomic_DNA"/>
</dbReference>
<dbReference type="PIRSF" id="PIRSF008502">
    <property type="entry name" value="UCP008502"/>
    <property type="match status" value="1"/>
</dbReference>
<dbReference type="Gene3D" id="3.30.70.1280">
    <property type="entry name" value="SP0830-like domains"/>
    <property type="match status" value="1"/>
</dbReference>
<dbReference type="Proteomes" id="UP000184074">
    <property type="component" value="Unassembled WGS sequence"/>
</dbReference>
<dbReference type="PANTHER" id="PTHR36439:SF1">
    <property type="entry name" value="DUF1697 DOMAIN-CONTAINING PROTEIN"/>
    <property type="match status" value="1"/>
</dbReference>
<dbReference type="InterPro" id="IPR012545">
    <property type="entry name" value="DUF1697"/>
</dbReference>
<proteinExistence type="predicted"/>
<organism evidence="1 2">
    <name type="scientific">Cognatiyoonia sediminum</name>
    <dbReference type="NCBI Taxonomy" id="1508389"/>
    <lineage>
        <taxon>Bacteria</taxon>
        <taxon>Pseudomonadati</taxon>
        <taxon>Pseudomonadota</taxon>
        <taxon>Alphaproteobacteria</taxon>
        <taxon>Rhodobacterales</taxon>
        <taxon>Paracoccaceae</taxon>
        <taxon>Cognatiyoonia</taxon>
    </lineage>
</organism>
<dbReference type="OrthoDB" id="9806494at2"/>
<dbReference type="RefSeq" id="WP_083526161.1">
    <property type="nucleotide sequence ID" value="NZ_FQXB01000001.1"/>
</dbReference>
<accession>A0A1M5LPW6</accession>
<dbReference type="AlphaFoldDB" id="A0A1M5LPW6"/>
<evidence type="ECO:0000313" key="1">
    <source>
        <dbReference type="EMBL" id="SHG66996.1"/>
    </source>
</evidence>
<keyword evidence="2" id="KW-1185">Reference proteome</keyword>
<gene>
    <name evidence="1" type="ORF">SAMN05444003_0410</name>
</gene>
<evidence type="ECO:0000313" key="2">
    <source>
        <dbReference type="Proteomes" id="UP000184074"/>
    </source>
</evidence>
<dbReference type="STRING" id="1508389.SAMN05444003_0410"/>
<dbReference type="PANTHER" id="PTHR36439">
    <property type="entry name" value="BLL4334 PROTEIN"/>
    <property type="match status" value="1"/>
</dbReference>
<dbReference type="Pfam" id="PF08002">
    <property type="entry name" value="DUF1697"/>
    <property type="match status" value="1"/>
</dbReference>